<dbReference type="SUPFAM" id="SSF55811">
    <property type="entry name" value="Nudix"/>
    <property type="match status" value="1"/>
</dbReference>
<gene>
    <name evidence="18" type="ORF">FHS24_001986</name>
</gene>
<keyword evidence="8" id="KW-0460">Magnesium</keyword>
<keyword evidence="3" id="KW-0515">Mutator protein</keyword>
<dbReference type="InterPro" id="IPR020084">
    <property type="entry name" value="NUDIX_hydrolase_CS"/>
</dbReference>
<dbReference type="InterPro" id="IPR029119">
    <property type="entry name" value="MutY_C"/>
</dbReference>
<evidence type="ECO:0000256" key="6">
    <source>
        <dbReference type="ARBA" id="ARBA00022763"/>
    </source>
</evidence>
<evidence type="ECO:0000313" key="18">
    <source>
        <dbReference type="EMBL" id="MBB3107461.1"/>
    </source>
</evidence>
<dbReference type="EMBL" id="JACHXL010000004">
    <property type="protein sequence ID" value="MBB3107461.1"/>
    <property type="molecule type" value="Genomic_DNA"/>
</dbReference>
<evidence type="ECO:0000256" key="13">
    <source>
        <dbReference type="ARBA" id="ARBA00040794"/>
    </source>
</evidence>
<dbReference type="GO" id="GO:0006260">
    <property type="term" value="P:DNA replication"/>
    <property type="evidence" value="ECO:0007669"/>
    <property type="project" value="UniProtKB-KW"/>
</dbReference>
<keyword evidence="7 18" id="KW-0378">Hydrolase</keyword>
<evidence type="ECO:0000256" key="14">
    <source>
        <dbReference type="ARBA" id="ARBA00041592"/>
    </source>
</evidence>
<name>A0A839TDF1_9GAMM</name>
<dbReference type="InterPro" id="IPR036206">
    <property type="entry name" value="ThiamineP_synth_sf"/>
</dbReference>
<dbReference type="GO" id="GO:0035539">
    <property type="term" value="F:8-oxo-7,8-dihydrodeoxyguanosine triphosphate pyrophosphatase activity"/>
    <property type="evidence" value="ECO:0007669"/>
    <property type="project" value="UniProtKB-EC"/>
</dbReference>
<dbReference type="GO" id="GO:0006281">
    <property type="term" value="P:DNA repair"/>
    <property type="evidence" value="ECO:0007669"/>
    <property type="project" value="UniProtKB-KW"/>
</dbReference>
<dbReference type="RefSeq" id="WP_227671783.1">
    <property type="nucleotide sequence ID" value="NZ_CAJHAH010000005.1"/>
</dbReference>
<proteinExistence type="inferred from homology"/>
<dbReference type="Gene3D" id="3.20.20.70">
    <property type="entry name" value="Aldolase class I"/>
    <property type="match status" value="1"/>
</dbReference>
<comment type="caution">
    <text evidence="18">The sequence shown here is derived from an EMBL/GenBank/DDBJ whole genome shotgun (WGS) entry which is preliminary data.</text>
</comment>
<evidence type="ECO:0000256" key="12">
    <source>
        <dbReference type="ARBA" id="ARBA00038905"/>
    </source>
</evidence>
<comment type="catalytic activity">
    <reaction evidence="11">
        <text>8-oxo-GTP + H2O = 8-oxo-GMP + diphosphate + H(+)</text>
        <dbReference type="Rhea" id="RHEA:67616"/>
        <dbReference type="ChEBI" id="CHEBI:15377"/>
        <dbReference type="ChEBI" id="CHEBI:15378"/>
        <dbReference type="ChEBI" id="CHEBI:33019"/>
        <dbReference type="ChEBI" id="CHEBI:143553"/>
        <dbReference type="ChEBI" id="CHEBI:145694"/>
    </reaction>
</comment>
<dbReference type="GO" id="GO:0044715">
    <property type="term" value="F:8-oxo-dGDP phosphatase activity"/>
    <property type="evidence" value="ECO:0007669"/>
    <property type="project" value="TreeGrafter"/>
</dbReference>
<dbReference type="InterPro" id="IPR000086">
    <property type="entry name" value="NUDIX_hydrolase_dom"/>
</dbReference>
<evidence type="ECO:0000256" key="7">
    <source>
        <dbReference type="ARBA" id="ARBA00022801"/>
    </source>
</evidence>
<dbReference type="Gene3D" id="3.90.79.10">
    <property type="entry name" value="Nucleoside Triphosphate Pyrophosphohydrolase"/>
    <property type="match status" value="1"/>
</dbReference>
<dbReference type="CDD" id="cd03425">
    <property type="entry name" value="NUDIX_MutT_NudA_like"/>
    <property type="match status" value="1"/>
</dbReference>
<dbReference type="InterPro" id="IPR013785">
    <property type="entry name" value="Aldolase_TIM"/>
</dbReference>
<organism evidence="18 19">
    <name type="scientific">Psychrobacter luti</name>
    <dbReference type="NCBI Taxonomy" id="198481"/>
    <lineage>
        <taxon>Bacteria</taxon>
        <taxon>Pseudomonadati</taxon>
        <taxon>Pseudomonadota</taxon>
        <taxon>Gammaproteobacteria</taxon>
        <taxon>Moraxellales</taxon>
        <taxon>Moraxellaceae</taxon>
        <taxon>Psychrobacter</taxon>
    </lineage>
</organism>
<dbReference type="AlphaFoldDB" id="A0A839TDF1"/>
<evidence type="ECO:0000256" key="1">
    <source>
        <dbReference type="ARBA" id="ARBA00001946"/>
    </source>
</evidence>
<evidence type="ECO:0000256" key="10">
    <source>
        <dbReference type="ARBA" id="ARBA00035861"/>
    </source>
</evidence>
<dbReference type="GO" id="GO:0044716">
    <property type="term" value="F:8-oxo-GDP phosphatase activity"/>
    <property type="evidence" value="ECO:0007669"/>
    <property type="project" value="TreeGrafter"/>
</dbReference>
<dbReference type="PANTHER" id="PTHR47707:SF1">
    <property type="entry name" value="NUDIX HYDROLASE FAMILY PROTEIN"/>
    <property type="match status" value="1"/>
</dbReference>
<keyword evidence="9" id="KW-0234">DNA repair</keyword>
<keyword evidence="19" id="KW-1185">Reference proteome</keyword>
<dbReference type="PANTHER" id="PTHR47707">
    <property type="entry name" value="8-OXO-DGTP DIPHOSPHATASE"/>
    <property type="match status" value="1"/>
</dbReference>
<keyword evidence="4" id="KW-0235">DNA replication</keyword>
<evidence type="ECO:0000256" key="8">
    <source>
        <dbReference type="ARBA" id="ARBA00022842"/>
    </source>
</evidence>
<evidence type="ECO:0000256" key="2">
    <source>
        <dbReference type="ARBA" id="ARBA00005582"/>
    </source>
</evidence>
<evidence type="ECO:0000256" key="9">
    <source>
        <dbReference type="ARBA" id="ARBA00023204"/>
    </source>
</evidence>
<dbReference type="Pfam" id="PF14815">
    <property type="entry name" value="NUDIX_4"/>
    <property type="match status" value="1"/>
</dbReference>
<keyword evidence="5" id="KW-0479">Metal-binding</keyword>
<evidence type="ECO:0000256" key="4">
    <source>
        <dbReference type="ARBA" id="ARBA00022705"/>
    </source>
</evidence>
<dbReference type="SUPFAM" id="SSF51391">
    <property type="entry name" value="Thiamin phosphate synthase"/>
    <property type="match status" value="1"/>
</dbReference>
<dbReference type="GO" id="GO:0008413">
    <property type="term" value="F:8-oxo-7,8-dihydroguanosine triphosphate pyrophosphatase activity"/>
    <property type="evidence" value="ECO:0007669"/>
    <property type="project" value="TreeGrafter"/>
</dbReference>
<evidence type="ECO:0000313" key="19">
    <source>
        <dbReference type="Proteomes" id="UP000588111"/>
    </source>
</evidence>
<accession>A0A839TDF1</accession>
<dbReference type="EC" id="3.6.1.55" evidence="12"/>
<evidence type="ECO:0000256" key="16">
    <source>
        <dbReference type="ARBA" id="ARBA00042798"/>
    </source>
</evidence>
<comment type="catalytic activity">
    <reaction evidence="10">
        <text>8-oxo-dGTP + H2O = 8-oxo-dGMP + diphosphate + H(+)</text>
        <dbReference type="Rhea" id="RHEA:31575"/>
        <dbReference type="ChEBI" id="CHEBI:15377"/>
        <dbReference type="ChEBI" id="CHEBI:15378"/>
        <dbReference type="ChEBI" id="CHEBI:33019"/>
        <dbReference type="ChEBI" id="CHEBI:63224"/>
        <dbReference type="ChEBI" id="CHEBI:77896"/>
        <dbReference type="EC" id="3.6.1.55"/>
    </reaction>
</comment>
<feature type="domain" description="Nudix hydrolase" evidence="17">
    <location>
        <begin position="25"/>
        <end position="161"/>
    </location>
</feature>
<comment type="similarity">
    <text evidence="2">Belongs to the Nudix hydrolase family.</text>
</comment>
<evidence type="ECO:0000259" key="17">
    <source>
        <dbReference type="PROSITE" id="PS51462"/>
    </source>
</evidence>
<protein>
    <recommendedName>
        <fullName evidence="13">8-oxo-dGTP diphosphatase</fullName>
        <ecNumber evidence="12">3.6.1.55</ecNumber>
    </recommendedName>
    <alternativeName>
        <fullName evidence="16">7,8-dihydro-8-oxoguanine-triphosphatase</fullName>
    </alternativeName>
    <alternativeName>
        <fullName evidence="15">Mutator protein MutT</fullName>
    </alternativeName>
    <alternativeName>
        <fullName evidence="14">dGTP pyrophosphohydrolase</fullName>
    </alternativeName>
</protein>
<dbReference type="InterPro" id="IPR047127">
    <property type="entry name" value="MutT-like"/>
</dbReference>
<dbReference type="PROSITE" id="PS51462">
    <property type="entry name" value="NUDIX"/>
    <property type="match status" value="1"/>
</dbReference>
<dbReference type="GO" id="GO:0046872">
    <property type="term" value="F:metal ion binding"/>
    <property type="evidence" value="ECO:0007669"/>
    <property type="project" value="UniProtKB-KW"/>
</dbReference>
<evidence type="ECO:0000256" key="11">
    <source>
        <dbReference type="ARBA" id="ARBA00036904"/>
    </source>
</evidence>
<dbReference type="InterPro" id="IPR015797">
    <property type="entry name" value="NUDIX_hydrolase-like_dom_sf"/>
</dbReference>
<dbReference type="Proteomes" id="UP000588111">
    <property type="component" value="Unassembled WGS sequence"/>
</dbReference>
<reference evidence="18 19" key="1">
    <citation type="submission" date="2020-08" db="EMBL/GenBank/DDBJ databases">
        <title>Genomic Encyclopedia of Type Strains, Phase III (KMG-III): the genomes of soil and plant-associated and newly described type strains.</title>
        <authorList>
            <person name="Whitman W."/>
        </authorList>
    </citation>
    <scope>NUCLEOTIDE SEQUENCE [LARGE SCALE GENOMIC DNA]</scope>
    <source>
        <strain evidence="18 19">CECT 5885</strain>
    </source>
</reference>
<sequence length="384" mass="42484">MANSTMKSIKHSPGKNEIRKINAITYVNVAVAVIYHQNQYLLGFRDGSQHQGNRYEFVGGKIDGHETAKQALIREVAEETGIDIASNIAVKLGRLHHDYGDKQVCLLVYKVALSTQQYEAHKHRKQGLEGQALTWVDKSKLLAGDYNLPAANKTILEWLRLPAQIAITYPLAHFSDADHSATAWLQYHAAHLAQDTWVYVRPKATNKDTESNVKQLLRLRPDIHVIMPSALTEALTESLNSNEANEIAINCQIVASHLTQTQLMQWSDSHQGKDVSECNSALSYYSSYPLIISCHDAESIYAANKLAHARLEQQLSPIIGIFLSPVLVTKSHPETTPLGWQAWAELTALADMPVIGLGGLSPMMSVQAVQYGGVAVAGIRQFFQ</sequence>
<keyword evidence="6" id="KW-0227">DNA damage</keyword>
<evidence type="ECO:0000256" key="15">
    <source>
        <dbReference type="ARBA" id="ARBA00041979"/>
    </source>
</evidence>
<evidence type="ECO:0000256" key="3">
    <source>
        <dbReference type="ARBA" id="ARBA00022457"/>
    </source>
</evidence>
<evidence type="ECO:0000256" key="5">
    <source>
        <dbReference type="ARBA" id="ARBA00022723"/>
    </source>
</evidence>
<comment type="cofactor">
    <cofactor evidence="1">
        <name>Mg(2+)</name>
        <dbReference type="ChEBI" id="CHEBI:18420"/>
    </cofactor>
</comment>
<dbReference type="PROSITE" id="PS00893">
    <property type="entry name" value="NUDIX_BOX"/>
    <property type="match status" value="1"/>
</dbReference>